<sequence>GLELCRRQASRPGLRSEAGRCVPRLRPHGHQRGPGGSHGIRIRRTHHSPGAVRRQDAAALWFDGTL</sequence>
<accession>A0A382XP94</accession>
<name>A0A382XP94_9ZZZZ</name>
<feature type="non-terminal residue" evidence="2">
    <location>
        <position position="66"/>
    </location>
</feature>
<organism evidence="2">
    <name type="scientific">marine metagenome</name>
    <dbReference type="NCBI Taxonomy" id="408172"/>
    <lineage>
        <taxon>unclassified sequences</taxon>
        <taxon>metagenomes</taxon>
        <taxon>ecological metagenomes</taxon>
    </lineage>
</organism>
<proteinExistence type="predicted"/>
<feature type="non-terminal residue" evidence="2">
    <location>
        <position position="1"/>
    </location>
</feature>
<feature type="region of interest" description="Disordered" evidence="1">
    <location>
        <begin position="1"/>
        <end position="52"/>
    </location>
</feature>
<evidence type="ECO:0000256" key="1">
    <source>
        <dbReference type="SAM" id="MobiDB-lite"/>
    </source>
</evidence>
<evidence type="ECO:0000313" key="2">
    <source>
        <dbReference type="EMBL" id="SVD72251.1"/>
    </source>
</evidence>
<dbReference type="AlphaFoldDB" id="A0A382XP94"/>
<gene>
    <name evidence="2" type="ORF">METZ01_LOCUS425105</name>
</gene>
<reference evidence="2" key="1">
    <citation type="submission" date="2018-05" db="EMBL/GenBank/DDBJ databases">
        <authorList>
            <person name="Lanie J.A."/>
            <person name="Ng W.-L."/>
            <person name="Kazmierczak K.M."/>
            <person name="Andrzejewski T.M."/>
            <person name="Davidsen T.M."/>
            <person name="Wayne K.J."/>
            <person name="Tettelin H."/>
            <person name="Glass J.I."/>
            <person name="Rusch D."/>
            <person name="Podicherti R."/>
            <person name="Tsui H.-C.T."/>
            <person name="Winkler M.E."/>
        </authorList>
    </citation>
    <scope>NUCLEOTIDE SEQUENCE</scope>
</reference>
<protein>
    <submittedName>
        <fullName evidence="2">Uncharacterized protein</fullName>
    </submittedName>
</protein>
<dbReference type="EMBL" id="UINC01168950">
    <property type="protein sequence ID" value="SVD72251.1"/>
    <property type="molecule type" value="Genomic_DNA"/>
</dbReference>